<organism evidence="2 3">
    <name type="scientific">Eucalyptus globulus</name>
    <name type="common">Tasmanian blue gum</name>
    <dbReference type="NCBI Taxonomy" id="34317"/>
    <lineage>
        <taxon>Eukaryota</taxon>
        <taxon>Viridiplantae</taxon>
        <taxon>Streptophyta</taxon>
        <taxon>Embryophyta</taxon>
        <taxon>Tracheophyta</taxon>
        <taxon>Spermatophyta</taxon>
        <taxon>Magnoliopsida</taxon>
        <taxon>eudicotyledons</taxon>
        <taxon>Gunneridae</taxon>
        <taxon>Pentapetalae</taxon>
        <taxon>rosids</taxon>
        <taxon>malvids</taxon>
        <taxon>Myrtales</taxon>
        <taxon>Myrtaceae</taxon>
        <taxon>Myrtoideae</taxon>
        <taxon>Eucalypteae</taxon>
        <taxon>Eucalyptus</taxon>
    </lineage>
</organism>
<evidence type="ECO:0000313" key="2">
    <source>
        <dbReference type="EMBL" id="KAL3724659.1"/>
    </source>
</evidence>
<dbReference type="PROSITE" id="PS00018">
    <property type="entry name" value="EF_HAND_1"/>
    <property type="match status" value="1"/>
</dbReference>
<dbReference type="Proteomes" id="UP001634007">
    <property type="component" value="Unassembled WGS sequence"/>
</dbReference>
<accession>A0ABD3JEJ3</accession>
<evidence type="ECO:0000256" key="1">
    <source>
        <dbReference type="ARBA" id="ARBA00022837"/>
    </source>
</evidence>
<dbReference type="InterPro" id="IPR018247">
    <property type="entry name" value="EF_Hand_1_Ca_BS"/>
</dbReference>
<proteinExistence type="predicted"/>
<dbReference type="EMBL" id="JBJKBG010000008">
    <property type="protein sequence ID" value="KAL3724659.1"/>
    <property type="molecule type" value="Genomic_DNA"/>
</dbReference>
<reference evidence="2 3" key="1">
    <citation type="submission" date="2024-11" db="EMBL/GenBank/DDBJ databases">
        <title>Chromosome-level genome assembly of Eucalyptus globulus Labill. provides insights into its genome evolution.</title>
        <authorList>
            <person name="Li X."/>
        </authorList>
    </citation>
    <scope>NUCLEOTIDE SEQUENCE [LARGE SCALE GENOMIC DNA]</scope>
    <source>
        <strain evidence="2">CL2024</strain>
        <tissue evidence="2">Fresh tender leaves</tissue>
    </source>
</reference>
<dbReference type="InterPro" id="IPR011992">
    <property type="entry name" value="EF-hand-dom_pair"/>
</dbReference>
<comment type="caution">
    <text evidence="2">The sequence shown here is derived from an EMBL/GenBank/DDBJ whole genome shotgun (WGS) entry which is preliminary data.</text>
</comment>
<dbReference type="AlphaFoldDB" id="A0ABD3JEJ3"/>
<dbReference type="SUPFAM" id="SSF57850">
    <property type="entry name" value="RING/U-box"/>
    <property type="match status" value="1"/>
</dbReference>
<sequence length="205" mass="22723">MEDLQRTAKVYFDAAAENVKQLAQDFVTEMDHDHNGVVCLSEFLSFTKVKGYVRMSNPYLFKQLNLSGTGKLSFDEAITFFYIATSARPLCDGCGCLALGMFFTCVKCFKDAGEAETFNLCNDCFSHGNYTHPHNDLLDNFVMLEAMRRELKQEKNKFQPPATDANTSTSFAIVPANPGHAMFTNICLAAIDAAAGLATRFCTIM</sequence>
<protein>
    <submittedName>
        <fullName evidence="2">Uncharacterized protein</fullName>
    </submittedName>
</protein>
<evidence type="ECO:0000313" key="3">
    <source>
        <dbReference type="Proteomes" id="UP001634007"/>
    </source>
</evidence>
<keyword evidence="1" id="KW-0106">Calcium</keyword>
<keyword evidence="3" id="KW-1185">Reference proteome</keyword>
<gene>
    <name evidence="2" type="ORF">ACJRO7_029773</name>
</gene>
<dbReference type="Gene3D" id="1.10.238.10">
    <property type="entry name" value="EF-hand"/>
    <property type="match status" value="1"/>
</dbReference>
<name>A0ABD3JEJ3_EUCGL</name>
<dbReference type="SUPFAM" id="SSF47473">
    <property type="entry name" value="EF-hand"/>
    <property type="match status" value="1"/>
</dbReference>